<feature type="transmembrane region" description="Helical" evidence="1">
    <location>
        <begin position="6"/>
        <end position="26"/>
    </location>
</feature>
<feature type="transmembrane region" description="Helical" evidence="1">
    <location>
        <begin position="38"/>
        <end position="57"/>
    </location>
</feature>
<accession>A0AAE9NF23</accession>
<keyword evidence="1" id="KW-0812">Transmembrane</keyword>
<keyword evidence="1" id="KW-0472">Membrane</keyword>
<evidence type="ECO:0000313" key="3">
    <source>
        <dbReference type="Proteomes" id="UP001058872"/>
    </source>
</evidence>
<proteinExistence type="predicted"/>
<dbReference type="RefSeq" id="WP_257175552.1">
    <property type="nucleotide sequence ID" value="NZ_CP028989.1"/>
</dbReference>
<reference evidence="2" key="1">
    <citation type="submission" date="2018-04" db="EMBL/GenBank/DDBJ databases">
        <title>Genomes of Endosymbiotic and Endophytic Bradyrhizobium Publication status.</title>
        <authorList>
            <person name="Guha S."/>
            <person name="Jorrin B."/>
            <person name="Sarkar M."/>
            <person name="Poole P.S."/>
            <person name="DasGupta M."/>
        </authorList>
    </citation>
    <scope>NUCLEOTIDE SEQUENCE</scope>
    <source>
        <strain evidence="2">WBOS16</strain>
    </source>
</reference>
<name>A0AAE9NF23_9BRAD</name>
<organism evidence="2 3">
    <name type="scientific">Bradyrhizobium betae</name>
    <dbReference type="NCBI Taxonomy" id="244734"/>
    <lineage>
        <taxon>Bacteria</taxon>
        <taxon>Pseudomonadati</taxon>
        <taxon>Pseudomonadota</taxon>
        <taxon>Alphaproteobacteria</taxon>
        <taxon>Hyphomicrobiales</taxon>
        <taxon>Nitrobacteraceae</taxon>
        <taxon>Bradyrhizobium</taxon>
    </lineage>
</organism>
<dbReference type="EMBL" id="CP028989">
    <property type="protein sequence ID" value="UUO68629.1"/>
    <property type="molecule type" value="Genomic_DNA"/>
</dbReference>
<sequence length="91" mass="9956">MMLLGWLGLGAAFFSAICVAILARLDRRRRNGITVRPGIRRLLLLAMLMPGLVLGFAGRWSDFLIWIGAAAIFGWAVAALTNMRGNQDQPS</sequence>
<evidence type="ECO:0000313" key="2">
    <source>
        <dbReference type="EMBL" id="UUO68629.1"/>
    </source>
</evidence>
<keyword evidence="1" id="KW-1133">Transmembrane helix</keyword>
<dbReference type="Proteomes" id="UP001058872">
    <property type="component" value="Chromosome"/>
</dbReference>
<dbReference type="AlphaFoldDB" id="A0AAE9NF23"/>
<protein>
    <recommendedName>
        <fullName evidence="4">DUF3325 domain-containing protein</fullName>
    </recommendedName>
</protein>
<gene>
    <name evidence="2" type="ORF">DCM83_27725</name>
</gene>
<evidence type="ECO:0000256" key="1">
    <source>
        <dbReference type="SAM" id="Phobius"/>
    </source>
</evidence>
<evidence type="ECO:0008006" key="4">
    <source>
        <dbReference type="Google" id="ProtNLM"/>
    </source>
</evidence>
<feature type="transmembrane region" description="Helical" evidence="1">
    <location>
        <begin position="63"/>
        <end position="81"/>
    </location>
</feature>